<keyword evidence="2" id="KW-1185">Reference proteome</keyword>
<evidence type="ECO:0000313" key="1">
    <source>
        <dbReference type="EMBL" id="TMS39327.1"/>
    </source>
</evidence>
<accession>A0A4U8V522</accession>
<name>A0A4U8V522_STECR</name>
<dbReference type="Proteomes" id="UP000298663">
    <property type="component" value="Chromosome X"/>
</dbReference>
<dbReference type="AlphaFoldDB" id="A0A4U8V522"/>
<organism evidence="1 2">
    <name type="scientific">Steinernema carpocapsae</name>
    <name type="common">Entomopathogenic nematode</name>
    <dbReference type="NCBI Taxonomy" id="34508"/>
    <lineage>
        <taxon>Eukaryota</taxon>
        <taxon>Metazoa</taxon>
        <taxon>Ecdysozoa</taxon>
        <taxon>Nematoda</taxon>
        <taxon>Chromadorea</taxon>
        <taxon>Rhabditida</taxon>
        <taxon>Tylenchina</taxon>
        <taxon>Panagrolaimomorpha</taxon>
        <taxon>Strongyloidoidea</taxon>
        <taxon>Steinernematidae</taxon>
        <taxon>Steinernema</taxon>
    </lineage>
</organism>
<evidence type="ECO:0000313" key="2">
    <source>
        <dbReference type="Proteomes" id="UP000298663"/>
    </source>
</evidence>
<dbReference type="EMBL" id="AZBU02000001">
    <property type="protein sequence ID" value="TMS39327.1"/>
    <property type="molecule type" value="Genomic_DNA"/>
</dbReference>
<reference evidence="1 2" key="1">
    <citation type="journal article" date="2015" name="Genome Biol.">
        <title>Comparative genomics of Steinernema reveals deeply conserved gene regulatory networks.</title>
        <authorList>
            <person name="Dillman A.R."/>
            <person name="Macchietto M."/>
            <person name="Porter C.F."/>
            <person name="Rogers A."/>
            <person name="Williams B."/>
            <person name="Antoshechkin I."/>
            <person name="Lee M.M."/>
            <person name="Goodwin Z."/>
            <person name="Lu X."/>
            <person name="Lewis E.E."/>
            <person name="Goodrich-Blair H."/>
            <person name="Stock S.P."/>
            <person name="Adams B.J."/>
            <person name="Sternberg P.W."/>
            <person name="Mortazavi A."/>
        </authorList>
    </citation>
    <scope>NUCLEOTIDE SEQUENCE [LARGE SCALE GENOMIC DNA]</scope>
    <source>
        <strain evidence="1 2">ALL</strain>
    </source>
</reference>
<protein>
    <submittedName>
        <fullName evidence="1">Uncharacterized protein</fullName>
    </submittedName>
</protein>
<sequence>MCAHLFTFRIFRSPSLSHPVAAPLIRACAPCPESHSKGGFTYFPDSHLCSLFYSSLYPISLSTTLESF</sequence>
<dbReference type="EMBL" id="CM016762">
    <property type="protein sequence ID" value="TMS39327.1"/>
    <property type="molecule type" value="Genomic_DNA"/>
</dbReference>
<reference evidence="1 2" key="2">
    <citation type="journal article" date="2019" name="G3 (Bethesda)">
        <title>Hybrid Assembly of the Genome of the Entomopathogenic Nematode Steinernema carpocapsae Identifies the X-Chromosome.</title>
        <authorList>
            <person name="Serra L."/>
            <person name="Macchietto M."/>
            <person name="Macias-Munoz A."/>
            <person name="McGill C.J."/>
            <person name="Rodriguez I.M."/>
            <person name="Rodriguez B."/>
            <person name="Murad R."/>
            <person name="Mortazavi A."/>
        </authorList>
    </citation>
    <scope>NUCLEOTIDE SEQUENCE [LARGE SCALE GENOMIC DNA]</scope>
    <source>
        <strain evidence="1 2">ALL</strain>
    </source>
</reference>
<proteinExistence type="predicted"/>
<gene>
    <name evidence="1" type="ORF">L596_005871</name>
</gene>
<comment type="caution">
    <text evidence="1">The sequence shown here is derived from an EMBL/GenBank/DDBJ whole genome shotgun (WGS) entry which is preliminary data.</text>
</comment>